<gene>
    <name evidence="1" type="ORF">B0H41_000429</name>
</gene>
<comment type="caution">
    <text evidence="1">The sequence shown here is derived from an EMBL/GenBank/DDBJ whole genome shotgun (WGS) entry which is preliminary data.</text>
</comment>
<reference evidence="1" key="2">
    <citation type="journal article" date="2022" name="Nat. Biotechnol.">
        <title>Carbon-negative production of acetone and isopropanol by gas fermentation at industrial pilot scale.</title>
        <authorList>
            <person name="Liew F.E."/>
            <person name="Nogle R."/>
            <person name="Abdalla T."/>
            <person name="Rasor B.J."/>
            <person name="Canter C."/>
            <person name="Jensen R.O."/>
            <person name="Wang L."/>
            <person name="Strutz J."/>
            <person name="Chirania P."/>
            <person name="De Tissera S."/>
            <person name="Mueller A.P."/>
            <person name="Ruan Z."/>
            <person name="Gao A."/>
            <person name="Tran L."/>
            <person name="Engle N.L."/>
            <person name="Bromley J.C."/>
            <person name="Daniell J."/>
            <person name="Conrado R."/>
            <person name="Tschaplinski T.J."/>
            <person name="Giannone R.J."/>
            <person name="Hettich R.L."/>
            <person name="Karim A.S."/>
            <person name="Simpson S.D."/>
            <person name="Brown S.D."/>
            <person name="Leang C."/>
            <person name="Jewett M.C."/>
            <person name="Kopke M."/>
        </authorList>
    </citation>
    <scope>NUCLEOTIDE SEQUENCE</scope>
    <source>
        <strain evidence="1">DJ080</strain>
    </source>
</reference>
<evidence type="ECO:0000313" key="1">
    <source>
        <dbReference type="EMBL" id="NRT86750.1"/>
    </source>
</evidence>
<protein>
    <submittedName>
        <fullName evidence="1">Uncharacterized protein</fullName>
    </submittedName>
</protein>
<reference evidence="1" key="1">
    <citation type="submission" date="2020-05" db="EMBL/GenBank/DDBJ databases">
        <authorList>
            <person name="Brown S."/>
            <person name="Huntemann M."/>
            <person name="Clum A."/>
            <person name="Spunde A."/>
            <person name="Palaniappan K."/>
            <person name="Ritter S."/>
            <person name="Mikhailova N."/>
            <person name="Chen I.-M."/>
            <person name="Stamatis D."/>
            <person name="Reddy T."/>
            <person name="O'Malley R."/>
            <person name="Daum C."/>
            <person name="Shapiro N."/>
            <person name="Ivanova N."/>
            <person name="Kyrpides N."/>
            <person name="Woyke T."/>
        </authorList>
    </citation>
    <scope>NUCLEOTIDE SEQUENCE</scope>
    <source>
        <strain evidence="1">DJ080</strain>
    </source>
</reference>
<proteinExistence type="predicted"/>
<evidence type="ECO:0000313" key="2">
    <source>
        <dbReference type="Proteomes" id="UP001193748"/>
    </source>
</evidence>
<organism evidence="1 2">
    <name type="scientific">Clostridium beijerinckii</name>
    <name type="common">Clostridium MP</name>
    <dbReference type="NCBI Taxonomy" id="1520"/>
    <lineage>
        <taxon>Bacteria</taxon>
        <taxon>Bacillati</taxon>
        <taxon>Bacillota</taxon>
        <taxon>Clostridia</taxon>
        <taxon>Eubacteriales</taxon>
        <taxon>Clostridiaceae</taxon>
        <taxon>Clostridium</taxon>
    </lineage>
</organism>
<dbReference type="AlphaFoldDB" id="A0AAX0AUT0"/>
<dbReference type="Proteomes" id="UP001193748">
    <property type="component" value="Unassembled WGS sequence"/>
</dbReference>
<sequence length="63" mass="7318">MVHLNKSYDENQEAQIIELGNALKNLWLLNFKDRFSDKEINVEVFKADDAALFIIVYEALTTD</sequence>
<name>A0AAX0AUT0_CLOBE</name>
<accession>A0AAX0AUT0</accession>
<dbReference type="EMBL" id="JABSWW010000001">
    <property type="protein sequence ID" value="NRT86750.1"/>
    <property type="molecule type" value="Genomic_DNA"/>
</dbReference>